<feature type="transmembrane region" description="Helical" evidence="6">
    <location>
        <begin position="55"/>
        <end position="77"/>
    </location>
</feature>
<evidence type="ECO:0000256" key="7">
    <source>
        <dbReference type="SAM" id="MobiDB-lite"/>
    </source>
</evidence>
<sequence length="157" mass="17008">MDGMKMPPPGSPPPGSMPHDGMNNMDMPNMGTMHTSFFWSKDVIILFPGWPDHSLGMYILALFFVFLLSAGVEVLSISPAHKPGMSPMMAALMQATVYALRMGLAYLVMLTVMSYNLGIFIVVVAGHAVGFFLVKYRALAMAGRAQGLSFSNLTSKV</sequence>
<dbReference type="PANTHER" id="PTHR12483:SF85">
    <property type="entry name" value="COPPER TRANSPORT PROTEIN"/>
    <property type="match status" value="1"/>
</dbReference>
<keyword evidence="4 6" id="KW-1133">Transmembrane helix</keyword>
<dbReference type="AlphaFoldDB" id="A0AAP0S3J5"/>
<gene>
    <name evidence="8" type="ORF">L1049_008371</name>
</gene>
<evidence type="ECO:0000256" key="5">
    <source>
        <dbReference type="ARBA" id="ARBA00023136"/>
    </source>
</evidence>
<evidence type="ECO:0000256" key="2">
    <source>
        <dbReference type="ARBA" id="ARBA00022692"/>
    </source>
</evidence>
<dbReference type="GO" id="GO:0005886">
    <property type="term" value="C:plasma membrane"/>
    <property type="evidence" value="ECO:0007669"/>
    <property type="project" value="TreeGrafter"/>
</dbReference>
<accession>A0AAP0S3J5</accession>
<evidence type="ECO:0000256" key="3">
    <source>
        <dbReference type="ARBA" id="ARBA00022796"/>
    </source>
</evidence>
<dbReference type="GO" id="GO:0005375">
    <property type="term" value="F:copper ion transmembrane transporter activity"/>
    <property type="evidence" value="ECO:0007669"/>
    <property type="project" value="UniProtKB-UniRule"/>
</dbReference>
<proteinExistence type="inferred from homology"/>
<protein>
    <recommendedName>
        <fullName evidence="6">Copper transport protein</fullName>
    </recommendedName>
</protein>
<comment type="similarity">
    <text evidence="1 6">Belongs to the copper transporter (Ctr) (TC 1.A.56) family. SLC31A subfamily.</text>
</comment>
<feature type="transmembrane region" description="Helical" evidence="6">
    <location>
        <begin position="115"/>
        <end position="134"/>
    </location>
</feature>
<feature type="transmembrane region" description="Helical" evidence="6">
    <location>
        <begin position="89"/>
        <end position="109"/>
    </location>
</feature>
<dbReference type="PANTHER" id="PTHR12483">
    <property type="entry name" value="SOLUTE CARRIER FAMILY 31 COPPER TRANSPORTERS"/>
    <property type="match status" value="1"/>
</dbReference>
<evidence type="ECO:0000313" key="8">
    <source>
        <dbReference type="EMBL" id="KAK9290205.1"/>
    </source>
</evidence>
<comment type="subcellular location">
    <subcellularLocation>
        <location evidence="6">Membrane</location>
        <topology evidence="6">Multi-pass membrane protein</topology>
    </subcellularLocation>
</comment>
<keyword evidence="6" id="KW-0813">Transport</keyword>
<feature type="region of interest" description="Disordered" evidence="7">
    <location>
        <begin position="1"/>
        <end position="22"/>
    </location>
</feature>
<keyword evidence="6" id="KW-0186">Copper</keyword>
<comment type="caution">
    <text evidence="8">The sequence shown here is derived from an EMBL/GenBank/DDBJ whole genome shotgun (WGS) entry which is preliminary data.</text>
</comment>
<dbReference type="Pfam" id="PF04145">
    <property type="entry name" value="Ctr"/>
    <property type="match status" value="1"/>
</dbReference>
<reference evidence="8 9" key="1">
    <citation type="journal article" date="2024" name="Plant J.">
        <title>Genome sequences and population genomics reveal climatic adaptation and genomic divergence between two closely related sweetgum species.</title>
        <authorList>
            <person name="Xu W.Q."/>
            <person name="Ren C.Q."/>
            <person name="Zhang X.Y."/>
            <person name="Comes H.P."/>
            <person name="Liu X.H."/>
            <person name="Li Y.G."/>
            <person name="Kettle C.J."/>
            <person name="Jalonen R."/>
            <person name="Gaisberger H."/>
            <person name="Ma Y.Z."/>
            <person name="Qiu Y.X."/>
        </authorList>
    </citation>
    <scope>NUCLEOTIDE SEQUENCE [LARGE SCALE GENOMIC DNA]</scope>
    <source>
        <strain evidence="8">Hangzhou</strain>
    </source>
</reference>
<evidence type="ECO:0000256" key="6">
    <source>
        <dbReference type="RuleBase" id="RU367022"/>
    </source>
</evidence>
<keyword evidence="6" id="KW-0406">Ion transport</keyword>
<evidence type="ECO:0000256" key="1">
    <source>
        <dbReference type="ARBA" id="ARBA00006921"/>
    </source>
</evidence>
<dbReference type="EMBL" id="JBBPBK010000002">
    <property type="protein sequence ID" value="KAK9290205.1"/>
    <property type="molecule type" value="Genomic_DNA"/>
</dbReference>
<evidence type="ECO:0000256" key="4">
    <source>
        <dbReference type="ARBA" id="ARBA00022989"/>
    </source>
</evidence>
<feature type="compositionally biased region" description="Pro residues" evidence="7">
    <location>
        <begin position="1"/>
        <end position="16"/>
    </location>
</feature>
<evidence type="ECO:0000313" key="9">
    <source>
        <dbReference type="Proteomes" id="UP001415857"/>
    </source>
</evidence>
<name>A0AAP0S3J5_LIQFO</name>
<keyword evidence="2 6" id="KW-0812">Transmembrane</keyword>
<dbReference type="Proteomes" id="UP001415857">
    <property type="component" value="Unassembled WGS sequence"/>
</dbReference>
<keyword evidence="3 6" id="KW-0187">Copper transport</keyword>
<organism evidence="8 9">
    <name type="scientific">Liquidambar formosana</name>
    <name type="common">Formosan gum</name>
    <dbReference type="NCBI Taxonomy" id="63359"/>
    <lineage>
        <taxon>Eukaryota</taxon>
        <taxon>Viridiplantae</taxon>
        <taxon>Streptophyta</taxon>
        <taxon>Embryophyta</taxon>
        <taxon>Tracheophyta</taxon>
        <taxon>Spermatophyta</taxon>
        <taxon>Magnoliopsida</taxon>
        <taxon>eudicotyledons</taxon>
        <taxon>Gunneridae</taxon>
        <taxon>Pentapetalae</taxon>
        <taxon>Saxifragales</taxon>
        <taxon>Altingiaceae</taxon>
        <taxon>Liquidambar</taxon>
    </lineage>
</organism>
<keyword evidence="9" id="KW-1185">Reference proteome</keyword>
<keyword evidence="5 6" id="KW-0472">Membrane</keyword>
<dbReference type="InterPro" id="IPR007274">
    <property type="entry name" value="Cop_transporter"/>
</dbReference>